<gene>
    <name evidence="2" type="ORF">WI372_15820</name>
</gene>
<name>A0ABU9EE96_9BACT</name>
<sequence>MSEHDDKLMSLLERLERERDELKVKIGLAKLEAREEWQELEGKIQGLRGRMKVLKEEAGDASSDVGAAFDMMAEEVKEGFARLKKLL</sequence>
<evidence type="ECO:0000313" key="2">
    <source>
        <dbReference type="EMBL" id="MEK9502462.1"/>
    </source>
</evidence>
<organism evidence="2 3">
    <name type="scientific">Gaopeijia maritima</name>
    <dbReference type="NCBI Taxonomy" id="3119007"/>
    <lineage>
        <taxon>Bacteria</taxon>
        <taxon>Pseudomonadati</taxon>
        <taxon>Gemmatimonadota</taxon>
        <taxon>Longimicrobiia</taxon>
        <taxon>Gaopeijiales</taxon>
        <taxon>Gaopeijiaceae</taxon>
        <taxon>Gaopeijia</taxon>
    </lineage>
</organism>
<reference evidence="2 3" key="1">
    <citation type="submission" date="2024-02" db="EMBL/GenBank/DDBJ databases">
        <title>A novel Gemmatimonadota bacterium.</title>
        <authorList>
            <person name="Du Z.-J."/>
            <person name="Ye Y.-Q."/>
        </authorList>
    </citation>
    <scope>NUCLEOTIDE SEQUENCE [LARGE SCALE GENOMIC DNA]</scope>
    <source>
        <strain evidence="2 3">DH-20</strain>
    </source>
</reference>
<dbReference type="RefSeq" id="WP_405278620.1">
    <property type="nucleotide sequence ID" value="NZ_CP144380.1"/>
</dbReference>
<evidence type="ECO:0000256" key="1">
    <source>
        <dbReference type="SAM" id="Coils"/>
    </source>
</evidence>
<evidence type="ECO:0000313" key="3">
    <source>
        <dbReference type="Proteomes" id="UP001484239"/>
    </source>
</evidence>
<dbReference type="Proteomes" id="UP001484239">
    <property type="component" value="Unassembled WGS sequence"/>
</dbReference>
<accession>A0ABU9EE96</accession>
<dbReference type="EMBL" id="JBBHLI010000011">
    <property type="protein sequence ID" value="MEK9502462.1"/>
    <property type="molecule type" value="Genomic_DNA"/>
</dbReference>
<feature type="coiled-coil region" evidence="1">
    <location>
        <begin position="1"/>
        <end position="57"/>
    </location>
</feature>
<protein>
    <submittedName>
        <fullName evidence="2">Uncharacterized protein</fullName>
    </submittedName>
</protein>
<keyword evidence="1" id="KW-0175">Coiled coil</keyword>
<keyword evidence="3" id="KW-1185">Reference proteome</keyword>
<proteinExistence type="predicted"/>
<comment type="caution">
    <text evidence="2">The sequence shown here is derived from an EMBL/GenBank/DDBJ whole genome shotgun (WGS) entry which is preliminary data.</text>
</comment>